<evidence type="ECO:0000313" key="3">
    <source>
        <dbReference type="Proteomes" id="UP000886476"/>
    </source>
</evidence>
<dbReference type="EMBL" id="JABFDN010000007">
    <property type="protein sequence ID" value="NPU67553.1"/>
    <property type="molecule type" value="Genomic_DNA"/>
</dbReference>
<proteinExistence type="predicted"/>
<gene>
    <name evidence="2" type="ORF">HL667_21295</name>
</gene>
<protein>
    <recommendedName>
        <fullName evidence="4">DUF883 domain-containing protein</fullName>
    </recommendedName>
</protein>
<name>A0ABX2CH82_9BRAD</name>
<evidence type="ECO:0000256" key="1">
    <source>
        <dbReference type="SAM" id="Phobius"/>
    </source>
</evidence>
<keyword evidence="1" id="KW-0812">Transmembrane</keyword>
<keyword evidence="1" id="KW-0472">Membrane</keyword>
<organism evidence="2 3">
    <name type="scientific">Bradyrhizobium aeschynomenes</name>
    <dbReference type="NCBI Taxonomy" id="2734909"/>
    <lineage>
        <taxon>Bacteria</taxon>
        <taxon>Pseudomonadati</taxon>
        <taxon>Pseudomonadota</taxon>
        <taxon>Alphaproteobacteria</taxon>
        <taxon>Hyphomicrobiales</taxon>
        <taxon>Nitrobacteraceae</taxon>
        <taxon>Bradyrhizobium</taxon>
    </lineage>
</organism>
<dbReference type="RefSeq" id="WP_172112633.1">
    <property type="nucleotide sequence ID" value="NZ_JABFDN010000007.1"/>
</dbReference>
<keyword evidence="1" id="KW-1133">Transmembrane helix</keyword>
<sequence>MAIDPVIIRNELDVLGQELRQLLRDAGARHADSNAQTSSEPVAAAIDVLSAALNEADVEVQRLIRARPIIATAAAFAIGMTVGLLLRRS</sequence>
<dbReference type="Proteomes" id="UP000886476">
    <property type="component" value="Unassembled WGS sequence"/>
</dbReference>
<reference evidence="2" key="1">
    <citation type="submission" date="2020-05" db="EMBL/GenBank/DDBJ databases">
        <title>Nod-independent and nitrogen-fixing Bradyrhizobium aeschynomene sp. nov. isolated from nodules of Aeschynomene indica.</title>
        <authorList>
            <person name="Zhang Z."/>
        </authorList>
    </citation>
    <scope>NUCLEOTIDE SEQUENCE</scope>
    <source>
        <strain evidence="2">83012</strain>
    </source>
</reference>
<evidence type="ECO:0008006" key="4">
    <source>
        <dbReference type="Google" id="ProtNLM"/>
    </source>
</evidence>
<evidence type="ECO:0000313" key="2">
    <source>
        <dbReference type="EMBL" id="NPU67553.1"/>
    </source>
</evidence>
<comment type="caution">
    <text evidence="2">The sequence shown here is derived from an EMBL/GenBank/DDBJ whole genome shotgun (WGS) entry which is preliminary data.</text>
</comment>
<keyword evidence="3" id="KW-1185">Reference proteome</keyword>
<accession>A0ABX2CH82</accession>
<feature type="transmembrane region" description="Helical" evidence="1">
    <location>
        <begin position="69"/>
        <end position="86"/>
    </location>
</feature>